<dbReference type="EMBL" id="CP090958">
    <property type="protein sequence ID" value="WGW11568.1"/>
    <property type="molecule type" value="Genomic_DNA"/>
</dbReference>
<dbReference type="Proteomes" id="UP001209083">
    <property type="component" value="Chromosome"/>
</dbReference>
<keyword evidence="3" id="KW-0238">DNA-binding</keyword>
<comment type="similarity">
    <text evidence="1">Belongs to the LysR transcriptional regulatory family.</text>
</comment>
<sequence>MFDPTLLRTFLAVAQTLSFTKAAGQLRLSQPTVSQHIRKLEVAAGRALVHRDTRDVTLTDNGEAMAGFARTILAAHDQADSYFSGSAMRGRIRLGCADDLALTQLPKFLREFRQLHPQINLELTVTQSGPLYRNLQSGQFDLIYVKQSPGGGEGTVVRRDHMVWMGTPQATVPADGPVPLIAYRNRSFSRALAMDALEAAGRTWKITCSTREVNGVLAAVRAGIGVAVFPRTLIPDDLAELSVQANLPELGDVEFVLLTNPLAPKEPLDALVNAILSRPQKG</sequence>
<evidence type="ECO:0000256" key="3">
    <source>
        <dbReference type="ARBA" id="ARBA00023125"/>
    </source>
</evidence>
<dbReference type="PANTHER" id="PTHR30579">
    <property type="entry name" value="TRANSCRIPTIONAL REGULATOR"/>
    <property type="match status" value="1"/>
</dbReference>
<organism evidence="6 7">
    <name type="scientific">Saxibacter everestensis</name>
    <dbReference type="NCBI Taxonomy" id="2909229"/>
    <lineage>
        <taxon>Bacteria</taxon>
        <taxon>Bacillati</taxon>
        <taxon>Actinomycetota</taxon>
        <taxon>Actinomycetes</taxon>
        <taxon>Micrococcales</taxon>
        <taxon>Brevibacteriaceae</taxon>
        <taxon>Saxibacter</taxon>
    </lineage>
</organism>
<dbReference type="InterPro" id="IPR050176">
    <property type="entry name" value="LTTR"/>
</dbReference>
<keyword evidence="2" id="KW-0805">Transcription regulation</keyword>
<gene>
    <name evidence="6" type="ORF">LWF01_15965</name>
</gene>
<evidence type="ECO:0000313" key="7">
    <source>
        <dbReference type="Proteomes" id="UP001209083"/>
    </source>
</evidence>
<dbReference type="InterPro" id="IPR036388">
    <property type="entry name" value="WH-like_DNA-bd_sf"/>
</dbReference>
<dbReference type="Pfam" id="PF03466">
    <property type="entry name" value="LysR_substrate"/>
    <property type="match status" value="1"/>
</dbReference>
<proteinExistence type="inferred from homology"/>
<feature type="domain" description="HTH lysR-type" evidence="5">
    <location>
        <begin position="2"/>
        <end position="59"/>
    </location>
</feature>
<dbReference type="RefSeq" id="WP_349638358.1">
    <property type="nucleotide sequence ID" value="NZ_CP090958.1"/>
</dbReference>
<reference evidence="6 7" key="1">
    <citation type="submission" date="2023-05" db="EMBL/GenBank/DDBJ databases">
        <title>Lithophilousrod everest ZFBP1038 complete genpme.</title>
        <authorList>
            <person name="Tian M."/>
        </authorList>
    </citation>
    <scope>NUCLEOTIDE SEQUENCE [LARGE SCALE GENOMIC DNA]</scope>
    <source>
        <strain evidence="6 7">ZFBP1038</strain>
    </source>
</reference>
<keyword evidence="7" id="KW-1185">Reference proteome</keyword>
<evidence type="ECO:0000259" key="5">
    <source>
        <dbReference type="PROSITE" id="PS50931"/>
    </source>
</evidence>
<evidence type="ECO:0000313" key="6">
    <source>
        <dbReference type="EMBL" id="WGW11568.1"/>
    </source>
</evidence>
<dbReference type="Gene3D" id="1.10.10.10">
    <property type="entry name" value="Winged helix-like DNA-binding domain superfamily/Winged helix DNA-binding domain"/>
    <property type="match status" value="1"/>
</dbReference>
<dbReference type="InterPro" id="IPR005119">
    <property type="entry name" value="LysR_subst-bd"/>
</dbReference>
<evidence type="ECO:0000256" key="4">
    <source>
        <dbReference type="ARBA" id="ARBA00023163"/>
    </source>
</evidence>
<keyword evidence="4" id="KW-0804">Transcription</keyword>
<dbReference type="SUPFAM" id="SSF53850">
    <property type="entry name" value="Periplasmic binding protein-like II"/>
    <property type="match status" value="1"/>
</dbReference>
<dbReference type="PRINTS" id="PR00039">
    <property type="entry name" value="HTHLYSR"/>
</dbReference>
<dbReference type="Gene3D" id="3.40.190.10">
    <property type="entry name" value="Periplasmic binding protein-like II"/>
    <property type="match status" value="2"/>
</dbReference>
<dbReference type="PROSITE" id="PS50931">
    <property type="entry name" value="HTH_LYSR"/>
    <property type="match status" value="1"/>
</dbReference>
<dbReference type="Pfam" id="PF00126">
    <property type="entry name" value="HTH_1"/>
    <property type="match status" value="1"/>
</dbReference>
<name>A0ABY8QRM2_9MICO</name>
<dbReference type="PANTHER" id="PTHR30579:SF7">
    <property type="entry name" value="HTH-TYPE TRANSCRIPTIONAL REGULATOR LRHA-RELATED"/>
    <property type="match status" value="1"/>
</dbReference>
<dbReference type="InterPro" id="IPR000847">
    <property type="entry name" value="LysR_HTH_N"/>
</dbReference>
<evidence type="ECO:0000256" key="1">
    <source>
        <dbReference type="ARBA" id="ARBA00009437"/>
    </source>
</evidence>
<dbReference type="SUPFAM" id="SSF46785">
    <property type="entry name" value="Winged helix' DNA-binding domain"/>
    <property type="match status" value="1"/>
</dbReference>
<dbReference type="InterPro" id="IPR036390">
    <property type="entry name" value="WH_DNA-bd_sf"/>
</dbReference>
<evidence type="ECO:0000256" key="2">
    <source>
        <dbReference type="ARBA" id="ARBA00023015"/>
    </source>
</evidence>
<accession>A0ABY8QRM2</accession>
<protein>
    <submittedName>
        <fullName evidence="6">LysR substrate-binding domain-containing protein</fullName>
    </submittedName>
</protein>